<dbReference type="InterPro" id="IPR003663">
    <property type="entry name" value="Sugar/inositol_transpt"/>
</dbReference>
<evidence type="ECO:0000259" key="8">
    <source>
        <dbReference type="PROSITE" id="PS50850"/>
    </source>
</evidence>
<dbReference type="PANTHER" id="PTHR48022">
    <property type="entry name" value="PLASTIDIC GLUCOSE TRANSPORTER 4"/>
    <property type="match status" value="1"/>
</dbReference>
<organism evidence="9 10">
    <name type="scientific">Fusarium albosuccineum</name>
    <dbReference type="NCBI Taxonomy" id="1237068"/>
    <lineage>
        <taxon>Eukaryota</taxon>
        <taxon>Fungi</taxon>
        <taxon>Dikarya</taxon>
        <taxon>Ascomycota</taxon>
        <taxon>Pezizomycotina</taxon>
        <taxon>Sordariomycetes</taxon>
        <taxon>Hypocreomycetidae</taxon>
        <taxon>Hypocreales</taxon>
        <taxon>Nectriaceae</taxon>
        <taxon>Fusarium</taxon>
        <taxon>Fusarium decemcellulare species complex</taxon>
    </lineage>
</organism>
<keyword evidence="3" id="KW-0813">Transport</keyword>
<evidence type="ECO:0000256" key="3">
    <source>
        <dbReference type="ARBA" id="ARBA00022448"/>
    </source>
</evidence>
<keyword evidence="10" id="KW-1185">Reference proteome</keyword>
<feature type="domain" description="Major facilitator superfamily (MFS) profile" evidence="8">
    <location>
        <begin position="44"/>
        <end position="496"/>
    </location>
</feature>
<dbReference type="GO" id="GO:0005351">
    <property type="term" value="F:carbohydrate:proton symporter activity"/>
    <property type="evidence" value="ECO:0007669"/>
    <property type="project" value="TreeGrafter"/>
</dbReference>
<name>A0A8H4L4V7_9HYPO</name>
<dbReference type="InterPro" id="IPR020846">
    <property type="entry name" value="MFS_dom"/>
</dbReference>
<evidence type="ECO:0000256" key="6">
    <source>
        <dbReference type="ARBA" id="ARBA00023136"/>
    </source>
</evidence>
<feature type="transmembrane region" description="Helical" evidence="7">
    <location>
        <begin position="370"/>
        <end position="393"/>
    </location>
</feature>
<evidence type="ECO:0000313" key="10">
    <source>
        <dbReference type="Proteomes" id="UP000554235"/>
    </source>
</evidence>
<proteinExistence type="inferred from homology"/>
<accession>A0A8H4L4V7</accession>
<evidence type="ECO:0000256" key="5">
    <source>
        <dbReference type="ARBA" id="ARBA00022989"/>
    </source>
</evidence>
<dbReference type="InterPro" id="IPR036259">
    <property type="entry name" value="MFS_trans_sf"/>
</dbReference>
<dbReference type="Pfam" id="PF00083">
    <property type="entry name" value="Sugar_tr"/>
    <property type="match status" value="1"/>
</dbReference>
<reference evidence="9 10" key="1">
    <citation type="submission" date="2020-01" db="EMBL/GenBank/DDBJ databases">
        <title>Identification and distribution of gene clusters putatively required for synthesis of sphingolipid metabolism inhibitors in phylogenetically diverse species of the filamentous fungus Fusarium.</title>
        <authorList>
            <person name="Kim H.-S."/>
            <person name="Busman M."/>
            <person name="Brown D.W."/>
            <person name="Divon H."/>
            <person name="Uhlig S."/>
            <person name="Proctor R.H."/>
        </authorList>
    </citation>
    <scope>NUCLEOTIDE SEQUENCE [LARGE SCALE GENOMIC DNA]</scope>
    <source>
        <strain evidence="9 10">NRRL 20459</strain>
    </source>
</reference>
<feature type="transmembrane region" description="Helical" evidence="7">
    <location>
        <begin position="399"/>
        <end position="420"/>
    </location>
</feature>
<feature type="transmembrane region" description="Helical" evidence="7">
    <location>
        <begin position="186"/>
        <end position="210"/>
    </location>
</feature>
<dbReference type="InterPro" id="IPR005828">
    <property type="entry name" value="MFS_sugar_transport-like"/>
</dbReference>
<evidence type="ECO:0000256" key="7">
    <source>
        <dbReference type="SAM" id="Phobius"/>
    </source>
</evidence>
<keyword evidence="4 7" id="KW-0812">Transmembrane</keyword>
<evidence type="ECO:0000256" key="4">
    <source>
        <dbReference type="ARBA" id="ARBA00022692"/>
    </source>
</evidence>
<gene>
    <name evidence="9" type="ORF">FALBO_11622</name>
</gene>
<dbReference type="OrthoDB" id="6133115at2759"/>
<dbReference type="GO" id="GO:0016020">
    <property type="term" value="C:membrane"/>
    <property type="evidence" value="ECO:0007669"/>
    <property type="project" value="UniProtKB-SubCell"/>
</dbReference>
<dbReference type="InterPro" id="IPR050360">
    <property type="entry name" value="MFS_Sugar_Transporters"/>
</dbReference>
<sequence>MSTNTMIDLAAKPQIHHDEGESIGTAPADRSPHYEPTTRYMVVFSVWIGMFGWLANFDQAFGGIVLVMQPFNKSFGTCVTSPAADGTPTETCSTTALQQSLMQLSVLFMSGGGLLAGLFGDMLGRRRSLQLGCLIIAVSAGGMMGTQGSFTNFLVCKCISGVGIGVLASTAPTYGSESVAPGKRGLLMGLYNVGLASGNVVAAAVCVGSSRFSSDWSWRMPIACQIPPAIILALGAFFAPESPRWLLTKDRRDEAARSFAKFSQQDVNSQNVAEQVEAVVCHIEMERQLEQETSFRQLFRGLDLKRTHVAVLVLLGNALTGVQFVIPYTALFLSQIGISNPYTLNVAVSSAILAGCLPGAFLCEYLGRRLCLLGGYSVMGASMLIFAVVASVLSQSSTTAQNVCVAILCLWAFTFGATSGPTAWVSSVEMHAIRLRTIGQAYAVILYEIFSFGSAFWTPYMLNAEYGNMGTNVGYFYFGITIVIIILTFLFVPETAKLSLEQVDEYFLGGEPAWKTSMAKNKRIAATG</sequence>
<dbReference type="EMBL" id="JAADYS010001692">
    <property type="protein sequence ID" value="KAF4461573.1"/>
    <property type="molecule type" value="Genomic_DNA"/>
</dbReference>
<comment type="similarity">
    <text evidence="2">Belongs to the major facilitator superfamily. Sugar transporter (TC 2.A.1.1) family.</text>
</comment>
<evidence type="ECO:0000256" key="1">
    <source>
        <dbReference type="ARBA" id="ARBA00004141"/>
    </source>
</evidence>
<keyword evidence="6 7" id="KW-0472">Membrane</keyword>
<evidence type="ECO:0000313" key="9">
    <source>
        <dbReference type="EMBL" id="KAF4461573.1"/>
    </source>
</evidence>
<dbReference type="SUPFAM" id="SSF103473">
    <property type="entry name" value="MFS general substrate transporter"/>
    <property type="match status" value="1"/>
</dbReference>
<feature type="transmembrane region" description="Helical" evidence="7">
    <location>
        <begin position="474"/>
        <end position="492"/>
    </location>
</feature>
<dbReference type="PROSITE" id="PS50850">
    <property type="entry name" value="MFS"/>
    <property type="match status" value="1"/>
</dbReference>
<dbReference type="Proteomes" id="UP000554235">
    <property type="component" value="Unassembled WGS sequence"/>
</dbReference>
<dbReference type="Gene3D" id="1.20.1250.20">
    <property type="entry name" value="MFS general substrate transporter like domains"/>
    <property type="match status" value="1"/>
</dbReference>
<protein>
    <submittedName>
        <fullName evidence="9">Mfs monosaccharide transporter</fullName>
    </submittedName>
</protein>
<feature type="transmembrane region" description="Helical" evidence="7">
    <location>
        <begin position="152"/>
        <end position="174"/>
    </location>
</feature>
<dbReference type="InterPro" id="IPR005829">
    <property type="entry name" value="Sugar_transporter_CS"/>
</dbReference>
<dbReference type="AlphaFoldDB" id="A0A8H4L4V7"/>
<feature type="transmembrane region" description="Helical" evidence="7">
    <location>
        <begin position="40"/>
        <end position="57"/>
    </location>
</feature>
<feature type="transmembrane region" description="Helical" evidence="7">
    <location>
        <begin position="101"/>
        <end position="120"/>
    </location>
</feature>
<comment type="caution">
    <text evidence="9">The sequence shown here is derived from an EMBL/GenBank/DDBJ whole genome shotgun (WGS) entry which is preliminary data.</text>
</comment>
<evidence type="ECO:0000256" key="2">
    <source>
        <dbReference type="ARBA" id="ARBA00010992"/>
    </source>
</evidence>
<dbReference type="PRINTS" id="PR00171">
    <property type="entry name" value="SUGRTRNSPORT"/>
</dbReference>
<keyword evidence="5 7" id="KW-1133">Transmembrane helix</keyword>
<feature type="transmembrane region" description="Helical" evidence="7">
    <location>
        <begin position="441"/>
        <end position="462"/>
    </location>
</feature>
<feature type="transmembrane region" description="Helical" evidence="7">
    <location>
        <begin position="309"/>
        <end position="330"/>
    </location>
</feature>
<comment type="subcellular location">
    <subcellularLocation>
        <location evidence="1">Membrane</location>
        <topology evidence="1">Multi-pass membrane protein</topology>
    </subcellularLocation>
</comment>
<dbReference type="PANTHER" id="PTHR48022:SF2">
    <property type="entry name" value="PLASTIDIC GLUCOSE TRANSPORTER 4"/>
    <property type="match status" value="1"/>
</dbReference>
<dbReference type="PROSITE" id="PS00217">
    <property type="entry name" value="SUGAR_TRANSPORT_2"/>
    <property type="match status" value="1"/>
</dbReference>
<feature type="transmembrane region" description="Helical" evidence="7">
    <location>
        <begin position="342"/>
        <end position="363"/>
    </location>
</feature>